<keyword evidence="5" id="KW-1185">Reference proteome</keyword>
<reference evidence="3 6" key="3">
    <citation type="submission" date="2018-09" db="EMBL/GenBank/DDBJ databases">
        <title>Draft genome sequences of Legionella taurinensis isolated from water samples.</title>
        <authorList>
            <person name="Chakeri A."/>
            <person name="Allerberger F."/>
            <person name="Kundi M."/>
            <person name="Ruppitsch W."/>
            <person name="Schmid D."/>
        </authorList>
    </citation>
    <scope>NUCLEOTIDE SEQUENCE [LARGE SCALE GENOMIC DNA]</scope>
    <source>
        <strain evidence="3 6">4570-18-6</strain>
    </source>
</reference>
<evidence type="ECO:0000313" key="5">
    <source>
        <dbReference type="Proteomes" id="UP000251035"/>
    </source>
</evidence>
<dbReference type="RefSeq" id="WP_108294087.1">
    <property type="nucleotide sequence ID" value="NZ_CAAAIR010000008.1"/>
</dbReference>
<comment type="caution">
    <text evidence="3">The sequence shown here is derived from an EMBL/GenBank/DDBJ whole genome shotgun (WGS) entry which is preliminary data.</text>
</comment>
<dbReference type="Proteomes" id="UP000270757">
    <property type="component" value="Unassembled WGS sequence"/>
</dbReference>
<reference evidence="2 5" key="1">
    <citation type="submission" date="2018-04" db="EMBL/GenBank/DDBJ databases">
        <title>Whole genome sequence comparison of clinical and drinking water Legionella pneumophila isolates associated with the Flint Water Crisis.</title>
        <authorList>
            <person name="Garner E."/>
            <person name="Brown C."/>
            <person name="Schwake O."/>
            <person name="Coil D."/>
            <person name="Jospin G."/>
            <person name="Eisen J."/>
            <person name="Edwards M."/>
            <person name="Pruden A."/>
        </authorList>
    </citation>
    <scope>NUCLEOTIDE SEQUENCE [LARGE SCALE GENOMIC DNA]</scope>
    <source>
        <strain evidence="2 5">Genessee03</strain>
    </source>
</reference>
<dbReference type="EMBL" id="QCXM01000016">
    <property type="protein sequence ID" value="PUT45272.1"/>
    <property type="molecule type" value="Genomic_DNA"/>
</dbReference>
<dbReference type="AlphaFoldDB" id="A0A3A5L3Z3"/>
<dbReference type="EMBL" id="QZWB01000007">
    <property type="protein sequence ID" value="RJT46956.1"/>
    <property type="molecule type" value="Genomic_DNA"/>
</dbReference>
<dbReference type="GeneID" id="48946630"/>
<evidence type="ECO:0000313" key="3">
    <source>
        <dbReference type="EMBL" id="RJT46956.1"/>
    </source>
</evidence>
<proteinExistence type="predicted"/>
<evidence type="ECO:0000313" key="6">
    <source>
        <dbReference type="Proteomes" id="UP000270757"/>
    </source>
</evidence>
<feature type="compositionally biased region" description="Acidic residues" evidence="1">
    <location>
        <begin position="440"/>
        <end position="454"/>
    </location>
</feature>
<evidence type="ECO:0000256" key="1">
    <source>
        <dbReference type="SAM" id="MobiDB-lite"/>
    </source>
</evidence>
<sequence>MKYLVTYCAFDTETSNPLWHSAFILSQWDEMQGNQAPIEVVNTYGFYGVPTTTRHTWTAKLKLLVGFDVDLNGNHGMLRPEETRFMDFGSGMHGVTFELTMEQFQALQGKCKQMIQEQEDTIEETAQFFKLKAADKKRVYAYEKWSALIYETEKIRASNEGREPRLKPFEINPSLTWSGPSLSQSHTCKSQAIRLLEGVLTASQIARLTENGKHPAVPRYSGIMEPLALHSEGPLKTHVKSDGTLVHFRDGADPAVKLRWTLPPQEIEALSEDTLRRVTLPEEHLPRIRTLCKRLQRLEWLFINAELPASYESYRTALIALIRSSYQAFSNPVPKEALTELPGWKGYMRHLFSIPRNQYEVALLDQLRQGEVLLNSLYMAMVDNWKIESECPMESINTLPADDSQEDDVYKNPVEAIAAYLKEKDKERACQIMGRSYVSAEEEEAEQEEADEEAAFSATPALQ</sequence>
<evidence type="ECO:0000313" key="4">
    <source>
        <dbReference type="EMBL" id="TID41042.1"/>
    </source>
</evidence>
<protein>
    <submittedName>
        <fullName evidence="3">Uncharacterized protein</fullName>
    </submittedName>
</protein>
<dbReference type="OrthoDB" id="5653303at2"/>
<dbReference type="Proteomes" id="UP000251035">
    <property type="component" value="Unassembled WGS sequence"/>
</dbReference>
<dbReference type="EMBL" id="QFGG01000010">
    <property type="protein sequence ID" value="TID41042.1"/>
    <property type="molecule type" value="Genomic_DNA"/>
</dbReference>
<name>A0A3A5L3Z3_9GAMM</name>
<reference evidence="4 7" key="2">
    <citation type="submission" date="2018-04" db="EMBL/GenBank/DDBJ databases">
        <title>Whole genome sequence comparison of clinical and drinking water Legionella pneumophila isolates.</title>
        <authorList>
            <person name="Garner E."/>
        </authorList>
    </citation>
    <scope>NUCLEOTIDE SEQUENCE [LARGE SCALE GENOMIC DNA]</scope>
    <source>
        <strain evidence="4 7">WH02</strain>
    </source>
</reference>
<feature type="region of interest" description="Disordered" evidence="1">
    <location>
        <begin position="438"/>
        <end position="463"/>
    </location>
</feature>
<evidence type="ECO:0000313" key="2">
    <source>
        <dbReference type="EMBL" id="PUT45272.1"/>
    </source>
</evidence>
<organism evidence="3 6">
    <name type="scientific">Legionella taurinensis</name>
    <dbReference type="NCBI Taxonomy" id="70611"/>
    <lineage>
        <taxon>Bacteria</taxon>
        <taxon>Pseudomonadati</taxon>
        <taxon>Pseudomonadota</taxon>
        <taxon>Gammaproteobacteria</taxon>
        <taxon>Legionellales</taxon>
        <taxon>Legionellaceae</taxon>
        <taxon>Legionella</taxon>
    </lineage>
</organism>
<accession>A0A3A5L3Z3</accession>
<gene>
    <name evidence="3" type="ORF">D6J04_07995</name>
    <name evidence="2" type="ORF">DB745_13265</name>
    <name evidence="4" type="ORF">DIZ81_11140</name>
</gene>
<dbReference type="Proteomes" id="UP000306421">
    <property type="component" value="Unassembled WGS sequence"/>
</dbReference>
<evidence type="ECO:0000313" key="7">
    <source>
        <dbReference type="Proteomes" id="UP000306421"/>
    </source>
</evidence>